<evidence type="ECO:0000256" key="1">
    <source>
        <dbReference type="ARBA" id="ARBA00004651"/>
    </source>
</evidence>
<dbReference type="SUPFAM" id="SSF103473">
    <property type="entry name" value="MFS general substrate transporter"/>
    <property type="match status" value="1"/>
</dbReference>
<name>A0ABQ2UEP9_9PSEU</name>
<evidence type="ECO:0000256" key="3">
    <source>
        <dbReference type="ARBA" id="ARBA00022989"/>
    </source>
</evidence>
<evidence type="ECO:0000313" key="7">
    <source>
        <dbReference type="EMBL" id="GGU27856.1"/>
    </source>
</evidence>
<keyword evidence="4 5" id="KW-0472">Membrane</keyword>
<feature type="domain" description="Major facilitator superfamily (MFS) profile" evidence="6">
    <location>
        <begin position="1"/>
        <end position="70"/>
    </location>
</feature>
<reference evidence="8" key="1">
    <citation type="journal article" date="2019" name="Int. J. Syst. Evol. Microbiol.">
        <title>The Global Catalogue of Microorganisms (GCM) 10K type strain sequencing project: providing services to taxonomists for standard genome sequencing and annotation.</title>
        <authorList>
            <consortium name="The Broad Institute Genomics Platform"/>
            <consortium name="The Broad Institute Genome Sequencing Center for Infectious Disease"/>
            <person name="Wu L."/>
            <person name="Ma J."/>
        </authorList>
    </citation>
    <scope>NUCLEOTIDE SEQUENCE [LARGE SCALE GENOMIC DNA]</scope>
    <source>
        <strain evidence="8">JCM 3296</strain>
    </source>
</reference>
<accession>A0ABQ2UEP9</accession>
<sequence>MTRRMLLVSLVMLILGSVIAALSQSLLPMITGRVVFWTSAAAGVIVLAAVQVFVPELSPICAPRSVVRCC</sequence>
<dbReference type="RefSeq" id="WP_229812411.1">
    <property type="nucleotide sequence ID" value="NZ_BMRE01000005.1"/>
</dbReference>
<proteinExistence type="predicted"/>
<evidence type="ECO:0000256" key="2">
    <source>
        <dbReference type="ARBA" id="ARBA00022692"/>
    </source>
</evidence>
<evidence type="ECO:0000313" key="8">
    <source>
        <dbReference type="Proteomes" id="UP000649573"/>
    </source>
</evidence>
<dbReference type="InterPro" id="IPR036259">
    <property type="entry name" value="MFS_trans_sf"/>
</dbReference>
<evidence type="ECO:0000259" key="6">
    <source>
        <dbReference type="PROSITE" id="PS50850"/>
    </source>
</evidence>
<dbReference type="InterPro" id="IPR020846">
    <property type="entry name" value="MFS_dom"/>
</dbReference>
<organism evidence="7 8">
    <name type="scientific">Lentzea flava</name>
    <dbReference type="NCBI Taxonomy" id="103732"/>
    <lineage>
        <taxon>Bacteria</taxon>
        <taxon>Bacillati</taxon>
        <taxon>Actinomycetota</taxon>
        <taxon>Actinomycetes</taxon>
        <taxon>Pseudonocardiales</taxon>
        <taxon>Pseudonocardiaceae</taxon>
        <taxon>Lentzea</taxon>
    </lineage>
</organism>
<evidence type="ECO:0000256" key="5">
    <source>
        <dbReference type="SAM" id="Phobius"/>
    </source>
</evidence>
<gene>
    <name evidence="7" type="ORF">GCM10010178_20180</name>
</gene>
<dbReference type="EMBL" id="BMRE01000005">
    <property type="protein sequence ID" value="GGU27856.1"/>
    <property type="molecule type" value="Genomic_DNA"/>
</dbReference>
<comment type="subcellular location">
    <subcellularLocation>
        <location evidence="1">Cell membrane</location>
        <topology evidence="1">Multi-pass membrane protein</topology>
    </subcellularLocation>
</comment>
<keyword evidence="3 5" id="KW-1133">Transmembrane helix</keyword>
<evidence type="ECO:0000256" key="4">
    <source>
        <dbReference type="ARBA" id="ARBA00023136"/>
    </source>
</evidence>
<keyword evidence="2 5" id="KW-0812">Transmembrane</keyword>
<keyword evidence="8" id="KW-1185">Reference proteome</keyword>
<protein>
    <recommendedName>
        <fullName evidence="6">Major facilitator superfamily (MFS) profile domain-containing protein</fullName>
    </recommendedName>
</protein>
<dbReference type="Proteomes" id="UP000649573">
    <property type="component" value="Unassembled WGS sequence"/>
</dbReference>
<feature type="transmembrane region" description="Helical" evidence="5">
    <location>
        <begin position="36"/>
        <end position="54"/>
    </location>
</feature>
<dbReference type="PROSITE" id="PS50850">
    <property type="entry name" value="MFS"/>
    <property type="match status" value="1"/>
</dbReference>
<comment type="caution">
    <text evidence="7">The sequence shown here is derived from an EMBL/GenBank/DDBJ whole genome shotgun (WGS) entry which is preliminary data.</text>
</comment>